<evidence type="ECO:0000259" key="1">
    <source>
        <dbReference type="Pfam" id="PF16917"/>
    </source>
</evidence>
<dbReference type="InterPro" id="IPR045864">
    <property type="entry name" value="aa-tRNA-synth_II/BPL/LPL"/>
</dbReference>
<reference evidence="2 3" key="1">
    <citation type="submission" date="2016-10" db="EMBL/GenBank/DDBJ databases">
        <authorList>
            <person name="de Groot N.N."/>
        </authorList>
    </citation>
    <scope>NUCLEOTIDE SEQUENCE [LARGE SCALE GENOMIC DNA]</scope>
    <source>
        <strain evidence="2 3">DSM 15345</strain>
    </source>
</reference>
<dbReference type="AlphaFoldDB" id="A0A1H3XF02"/>
<protein>
    <submittedName>
        <fullName evidence="2">Biotin-(Acetyl-CoA carboxylase) ligase</fullName>
    </submittedName>
</protein>
<keyword evidence="2" id="KW-0436">Ligase</keyword>
<dbReference type="Pfam" id="PF16917">
    <property type="entry name" value="BPL_LplA_LipB_2"/>
    <property type="match status" value="1"/>
</dbReference>
<gene>
    <name evidence="2" type="ORF">SAMN05444370_102391</name>
</gene>
<name>A0A1H3XF02_9RHOB</name>
<accession>A0A1H3XF02</accession>
<keyword evidence="3" id="KW-1185">Reference proteome</keyword>
<dbReference type="InterPro" id="IPR004143">
    <property type="entry name" value="BPL_LPL_catalytic"/>
</dbReference>
<organism evidence="2 3">
    <name type="scientific">Rubrimonas cliftonensis</name>
    <dbReference type="NCBI Taxonomy" id="89524"/>
    <lineage>
        <taxon>Bacteria</taxon>
        <taxon>Pseudomonadati</taxon>
        <taxon>Pseudomonadota</taxon>
        <taxon>Alphaproteobacteria</taxon>
        <taxon>Rhodobacterales</taxon>
        <taxon>Paracoccaceae</taxon>
        <taxon>Rubrimonas</taxon>
    </lineage>
</organism>
<dbReference type="Gene3D" id="2.30.30.100">
    <property type="match status" value="1"/>
</dbReference>
<proteinExistence type="predicted"/>
<evidence type="ECO:0000313" key="3">
    <source>
        <dbReference type="Proteomes" id="UP000198703"/>
    </source>
</evidence>
<dbReference type="EMBL" id="FNQM01000002">
    <property type="protein sequence ID" value="SDZ97810.1"/>
    <property type="molecule type" value="Genomic_DNA"/>
</dbReference>
<sequence length="240" mass="24838">MGAMTAVTFPPLLSGVQAPRGADPFAKAVSMAAMGCDAGTLVWEAGDAGLRAALVFAPEVSLAKSMAMVFAVGSGLADALGALGPPELAVQYRWPGELRVNGARCGRLRADAGPPSDGVPAWLVVGVEIAFALDGAAPPGARPDATALLEEGCGEITPQGLLESWARHALVWINRWEEEGMRPLHRDWTGRLTGVGGPVVAFGREGVFMGMDEDGGMLLRRGEGAVETIPLAVMLEGRGP</sequence>
<dbReference type="GO" id="GO:0016874">
    <property type="term" value="F:ligase activity"/>
    <property type="evidence" value="ECO:0007669"/>
    <property type="project" value="UniProtKB-KW"/>
</dbReference>
<evidence type="ECO:0000313" key="2">
    <source>
        <dbReference type="EMBL" id="SDZ97810.1"/>
    </source>
</evidence>
<dbReference type="Gene3D" id="3.30.930.10">
    <property type="entry name" value="Bira Bifunctional Protein, Domain 2"/>
    <property type="match status" value="1"/>
</dbReference>
<dbReference type="STRING" id="89524.SAMN05444370_102391"/>
<dbReference type="SUPFAM" id="SSF55681">
    <property type="entry name" value="Class II aaRS and biotin synthetases"/>
    <property type="match status" value="1"/>
</dbReference>
<dbReference type="Proteomes" id="UP000198703">
    <property type="component" value="Unassembled WGS sequence"/>
</dbReference>
<feature type="domain" description="BPL/LPL catalytic" evidence="1">
    <location>
        <begin position="9"/>
        <end position="189"/>
    </location>
</feature>